<dbReference type="Pfam" id="PF01070">
    <property type="entry name" value="FMN_dh"/>
    <property type="match status" value="1"/>
</dbReference>
<dbReference type="Gene3D" id="3.20.20.70">
    <property type="entry name" value="Aldolase class I"/>
    <property type="match status" value="1"/>
</dbReference>
<dbReference type="EC" id="1.-.-.-" evidence="7"/>
<accession>A0ABV6SHM4</accession>
<proteinExistence type="inferred from homology"/>
<dbReference type="PIRSF" id="PIRSF000138">
    <property type="entry name" value="Al-hdrx_acd_dh"/>
    <property type="match status" value="1"/>
</dbReference>
<evidence type="ECO:0000256" key="4">
    <source>
        <dbReference type="ARBA" id="ARBA00023002"/>
    </source>
</evidence>
<dbReference type="InterPro" id="IPR000262">
    <property type="entry name" value="FMN-dep_DH"/>
</dbReference>
<comment type="similarity">
    <text evidence="5">Belongs to the FMN-dependent alpha-hydroxy acid dehydrogenase family.</text>
</comment>
<dbReference type="RefSeq" id="WP_376943557.1">
    <property type="nucleotide sequence ID" value="NZ_CP171449.1"/>
</dbReference>
<keyword evidence="8" id="KW-1185">Reference proteome</keyword>
<gene>
    <name evidence="7" type="ORF">ACFFGX_05350</name>
</gene>
<evidence type="ECO:0000313" key="7">
    <source>
        <dbReference type="EMBL" id="MFC0709040.1"/>
    </source>
</evidence>
<dbReference type="PANTHER" id="PTHR10578:SF107">
    <property type="entry name" value="2-HYDROXYACID OXIDASE 1"/>
    <property type="match status" value="1"/>
</dbReference>
<dbReference type="CDD" id="cd02809">
    <property type="entry name" value="alpha_hydroxyacid_oxid_FMN"/>
    <property type="match status" value="1"/>
</dbReference>
<dbReference type="InterPro" id="IPR013785">
    <property type="entry name" value="Aldolase_TIM"/>
</dbReference>
<comment type="cofactor">
    <cofactor evidence="1">
        <name>FMN</name>
        <dbReference type="ChEBI" id="CHEBI:58210"/>
    </cofactor>
</comment>
<dbReference type="EMBL" id="JBHLSS010000035">
    <property type="protein sequence ID" value="MFC0709040.1"/>
    <property type="molecule type" value="Genomic_DNA"/>
</dbReference>
<evidence type="ECO:0000259" key="6">
    <source>
        <dbReference type="PROSITE" id="PS51349"/>
    </source>
</evidence>
<dbReference type="InterPro" id="IPR012133">
    <property type="entry name" value="Alpha-hydoxy_acid_DH_FMN"/>
</dbReference>
<dbReference type="SUPFAM" id="SSF51395">
    <property type="entry name" value="FMN-linked oxidoreductases"/>
    <property type="match status" value="1"/>
</dbReference>
<reference evidence="7 8" key="1">
    <citation type="submission" date="2024-09" db="EMBL/GenBank/DDBJ databases">
        <authorList>
            <person name="Sun Q."/>
            <person name="Mori K."/>
        </authorList>
    </citation>
    <scope>NUCLEOTIDE SEQUENCE [LARGE SCALE GENOMIC DNA]</scope>
    <source>
        <strain evidence="7 8">NCAIM B.01794</strain>
    </source>
</reference>
<evidence type="ECO:0000256" key="5">
    <source>
        <dbReference type="ARBA" id="ARBA00024042"/>
    </source>
</evidence>
<dbReference type="InterPro" id="IPR037396">
    <property type="entry name" value="FMN_HAD"/>
</dbReference>
<keyword evidence="2" id="KW-0285">Flavoprotein</keyword>
<protein>
    <submittedName>
        <fullName evidence="7">Alpha-hydroxy acid oxidase</fullName>
        <ecNumber evidence="7">1.-.-.-</ecNumber>
    </submittedName>
</protein>
<evidence type="ECO:0000256" key="3">
    <source>
        <dbReference type="ARBA" id="ARBA00022643"/>
    </source>
</evidence>
<dbReference type="PANTHER" id="PTHR10578">
    <property type="entry name" value="S -2-HYDROXY-ACID OXIDASE-RELATED"/>
    <property type="match status" value="1"/>
</dbReference>
<comment type="caution">
    <text evidence="7">The sequence shown here is derived from an EMBL/GenBank/DDBJ whole genome shotgun (WGS) entry which is preliminary data.</text>
</comment>
<sequence>MHDPLSKLQQIPASIAALADYESFARERMSEQVWAYMAGGAADELTLRDNCAAFQRLRLRSRALPDLTDGHTRLELFGQRFEQPILLAPVAYQKLVHPDGELATVLAASAARVGMVVSTQASVALEDIARQAQTPLWFQLYVQPDRAFTRELVQRAEAAGYQALVVTVDAPVSGLRNREQRAGFALPEGVEAVNLRGMRSLPPTTARIGDSPLFGGPLLAVAPTWRELAWLRSLTCLPLLVKGVMHPEDARRALAEGIDGIIVSNHGGRTLDTQPATIEVLEEIARVVEGRLPLLLDGGVRRGTDVLKALALGASAVLVGRPYVFALATAGAPGVCHALQLLRAELEVAMALTGCRTLADIGPDLLWRPGR</sequence>
<evidence type="ECO:0000313" key="8">
    <source>
        <dbReference type="Proteomes" id="UP001589891"/>
    </source>
</evidence>
<evidence type="ECO:0000256" key="1">
    <source>
        <dbReference type="ARBA" id="ARBA00001917"/>
    </source>
</evidence>
<keyword evidence="3" id="KW-0288">FMN</keyword>
<evidence type="ECO:0000256" key="2">
    <source>
        <dbReference type="ARBA" id="ARBA00022630"/>
    </source>
</evidence>
<feature type="domain" description="FMN hydroxy acid dehydrogenase" evidence="6">
    <location>
        <begin position="10"/>
        <end position="371"/>
    </location>
</feature>
<dbReference type="PROSITE" id="PS51349">
    <property type="entry name" value="FMN_HYDROXY_ACID_DH_2"/>
    <property type="match status" value="1"/>
</dbReference>
<dbReference type="GO" id="GO:0016491">
    <property type="term" value="F:oxidoreductase activity"/>
    <property type="evidence" value="ECO:0007669"/>
    <property type="project" value="UniProtKB-KW"/>
</dbReference>
<keyword evidence="4 7" id="KW-0560">Oxidoreductase</keyword>
<dbReference type="Proteomes" id="UP001589891">
    <property type="component" value="Unassembled WGS sequence"/>
</dbReference>
<organism evidence="7 8">
    <name type="scientific">Azorhizophilus paspali</name>
    <name type="common">Azotobacter paspali</name>
    <dbReference type="NCBI Taxonomy" id="69963"/>
    <lineage>
        <taxon>Bacteria</taxon>
        <taxon>Pseudomonadati</taxon>
        <taxon>Pseudomonadota</taxon>
        <taxon>Gammaproteobacteria</taxon>
        <taxon>Pseudomonadales</taxon>
        <taxon>Pseudomonadaceae</taxon>
        <taxon>Azorhizophilus</taxon>
    </lineage>
</organism>
<name>A0ABV6SHM4_AZOPA</name>